<protein>
    <submittedName>
        <fullName evidence="1">Putative sporulation protein YtxC</fullName>
    </submittedName>
</protein>
<reference evidence="2" key="1">
    <citation type="submission" date="2016-11" db="EMBL/GenBank/DDBJ databases">
        <authorList>
            <person name="Varghese N."/>
            <person name="Submissions S."/>
        </authorList>
    </citation>
    <scope>NUCLEOTIDE SEQUENCE [LARGE SCALE GENOMIC DNA]</scope>
    <source>
        <strain evidence="2">DSM 11003</strain>
    </source>
</reference>
<dbReference type="RefSeq" id="WP_073089197.1">
    <property type="nucleotide sequence ID" value="NZ_FQWY01000004.1"/>
</dbReference>
<dbReference type="OrthoDB" id="2986513at2"/>
<dbReference type="Proteomes" id="UP000242329">
    <property type="component" value="Unassembled WGS sequence"/>
</dbReference>
<dbReference type="EMBL" id="FQWY01000004">
    <property type="protein sequence ID" value="SHG47540.1"/>
    <property type="molecule type" value="Genomic_DNA"/>
</dbReference>
<evidence type="ECO:0000313" key="1">
    <source>
        <dbReference type="EMBL" id="SHG47540.1"/>
    </source>
</evidence>
<dbReference type="STRING" id="1123382.SAMN02745221_00281"/>
<dbReference type="InterPro" id="IPR014199">
    <property type="entry name" value="Spore_YtxC"/>
</dbReference>
<name>A0A1M5K4K8_9FIRM</name>
<sequence length="307" mass="36841">MFYYYEVATVLENEDLVHEFDQRLCWMRQKGYSTQIDIYNGKGYDFIYLMLQGEEKDEVFKEEDIVHIFQHQLAEILAEHIIKDWEGKLIWKKVLKLCRQYQPAERNAIFKKAYDFLSGFHENESLNLFINFNRKNRIMSRILEHIKRSDKIIIEGFIRFGLPDYLQEIDGAVKIAQEEFKNEKEYNEFIRLLQYFVNSQVPKTYEINIMPGPQGSFYFWDGDNAVLEEKYVDYYRDLCADEVSLDDVLISVLITIAPRRIVLHNMEKCRCHQEALDIIRKVFGERIQICPGCRYCCLFKEDKDFTW</sequence>
<accession>A0A1M5K4K8</accession>
<dbReference type="Pfam" id="PF08812">
    <property type="entry name" value="YtxC"/>
    <property type="match status" value="1"/>
</dbReference>
<organism evidence="1 2">
    <name type="scientific">Thermosyntropha lipolytica DSM 11003</name>
    <dbReference type="NCBI Taxonomy" id="1123382"/>
    <lineage>
        <taxon>Bacteria</taxon>
        <taxon>Bacillati</taxon>
        <taxon>Bacillota</taxon>
        <taxon>Clostridia</taxon>
        <taxon>Eubacteriales</taxon>
        <taxon>Syntrophomonadaceae</taxon>
        <taxon>Thermosyntropha</taxon>
    </lineage>
</organism>
<evidence type="ECO:0000313" key="2">
    <source>
        <dbReference type="Proteomes" id="UP000242329"/>
    </source>
</evidence>
<gene>
    <name evidence="1" type="ORF">SAMN02745221_00281</name>
</gene>
<dbReference type="AlphaFoldDB" id="A0A1M5K4K8"/>
<proteinExistence type="predicted"/>
<keyword evidence="2" id="KW-1185">Reference proteome</keyword>